<evidence type="ECO:0000256" key="3">
    <source>
        <dbReference type="ARBA" id="ARBA00023012"/>
    </source>
</evidence>
<dbReference type="SMART" id="SM00862">
    <property type="entry name" value="Trans_reg_C"/>
    <property type="match status" value="1"/>
</dbReference>
<evidence type="ECO:0000256" key="7">
    <source>
        <dbReference type="ARBA" id="ARBA00024867"/>
    </source>
</evidence>
<organism evidence="12 13">
    <name type="scientific">Thermanaeromonas toyohensis ToBE</name>
    <dbReference type="NCBI Taxonomy" id="698762"/>
    <lineage>
        <taxon>Bacteria</taxon>
        <taxon>Bacillati</taxon>
        <taxon>Bacillota</taxon>
        <taxon>Clostridia</taxon>
        <taxon>Neomoorellales</taxon>
        <taxon>Neomoorellaceae</taxon>
        <taxon>Thermanaeromonas</taxon>
    </lineage>
</organism>
<dbReference type="FunFam" id="3.40.50.2300:FF:000001">
    <property type="entry name" value="DNA-binding response regulator PhoB"/>
    <property type="match status" value="1"/>
</dbReference>
<dbReference type="GO" id="GO:0032993">
    <property type="term" value="C:protein-DNA complex"/>
    <property type="evidence" value="ECO:0007669"/>
    <property type="project" value="TreeGrafter"/>
</dbReference>
<dbReference type="Proteomes" id="UP000192569">
    <property type="component" value="Chromosome I"/>
</dbReference>
<evidence type="ECO:0000256" key="8">
    <source>
        <dbReference type="PROSITE-ProRule" id="PRU00169"/>
    </source>
</evidence>
<proteinExistence type="predicted"/>
<dbReference type="PANTHER" id="PTHR48111">
    <property type="entry name" value="REGULATOR OF RPOS"/>
    <property type="match status" value="1"/>
</dbReference>
<keyword evidence="4" id="KW-0805">Transcription regulation</keyword>
<evidence type="ECO:0000256" key="1">
    <source>
        <dbReference type="ARBA" id="ARBA00018672"/>
    </source>
</evidence>
<dbReference type="RefSeq" id="WP_084666686.1">
    <property type="nucleotide sequence ID" value="NZ_LT838272.1"/>
</dbReference>
<dbReference type="GO" id="GO:0000976">
    <property type="term" value="F:transcription cis-regulatory region binding"/>
    <property type="evidence" value="ECO:0007669"/>
    <property type="project" value="TreeGrafter"/>
</dbReference>
<dbReference type="OrthoDB" id="152576at2"/>
<name>A0A1W1W216_9FIRM</name>
<sequence length="229" mass="26044">MGAPLILVVEDEEKIKEMVANYLAGEGFQVKTATTGPEALQLLERHNFDLVVLDWMLPGLSGLEVCKQVRQKSDIPIIMLTAKSEEVDKLLGLELGADDYITKPFSLRELVARIKVVLRRSKAKDTSRHEELTLGDLYIDFTTREVRVEDREIELTPTEFALLSVMARHPGRVFTRMQLLDLALGEAFLGYERSVDTHISNLRKKIEKDPANPQYILTVYGVGYKFRPR</sequence>
<evidence type="ECO:0000259" key="10">
    <source>
        <dbReference type="PROSITE" id="PS50110"/>
    </source>
</evidence>
<dbReference type="Gene3D" id="6.10.250.690">
    <property type="match status" value="1"/>
</dbReference>
<dbReference type="EMBL" id="LT838272">
    <property type="protein sequence ID" value="SMB99665.1"/>
    <property type="molecule type" value="Genomic_DNA"/>
</dbReference>
<dbReference type="Pfam" id="PF00072">
    <property type="entry name" value="Response_reg"/>
    <property type="match status" value="1"/>
</dbReference>
<dbReference type="InterPro" id="IPR039420">
    <property type="entry name" value="WalR-like"/>
</dbReference>
<dbReference type="InterPro" id="IPR016032">
    <property type="entry name" value="Sig_transdc_resp-reg_C-effctor"/>
</dbReference>
<dbReference type="SUPFAM" id="SSF52172">
    <property type="entry name" value="CheY-like"/>
    <property type="match status" value="1"/>
</dbReference>
<dbReference type="InterPro" id="IPR001789">
    <property type="entry name" value="Sig_transdc_resp-reg_receiver"/>
</dbReference>
<evidence type="ECO:0000256" key="5">
    <source>
        <dbReference type="ARBA" id="ARBA00023125"/>
    </source>
</evidence>
<feature type="DNA-binding region" description="OmpR/PhoB-type" evidence="9">
    <location>
        <begin position="129"/>
        <end position="228"/>
    </location>
</feature>
<dbReference type="PANTHER" id="PTHR48111:SF1">
    <property type="entry name" value="TWO-COMPONENT RESPONSE REGULATOR ORR33"/>
    <property type="match status" value="1"/>
</dbReference>
<evidence type="ECO:0000256" key="2">
    <source>
        <dbReference type="ARBA" id="ARBA00022553"/>
    </source>
</evidence>
<feature type="modified residue" description="4-aspartylphosphate" evidence="8">
    <location>
        <position position="54"/>
    </location>
</feature>
<dbReference type="GO" id="GO:0006355">
    <property type="term" value="P:regulation of DNA-templated transcription"/>
    <property type="evidence" value="ECO:0007669"/>
    <property type="project" value="InterPro"/>
</dbReference>
<keyword evidence="5 9" id="KW-0238">DNA-binding</keyword>
<dbReference type="Gene3D" id="1.10.10.10">
    <property type="entry name" value="Winged helix-like DNA-binding domain superfamily/Winged helix DNA-binding domain"/>
    <property type="match status" value="1"/>
</dbReference>
<keyword evidence="6" id="KW-0804">Transcription</keyword>
<dbReference type="Gene3D" id="3.40.50.2300">
    <property type="match status" value="1"/>
</dbReference>
<dbReference type="CDD" id="cd17574">
    <property type="entry name" value="REC_OmpR"/>
    <property type="match status" value="1"/>
</dbReference>
<dbReference type="InterPro" id="IPR011006">
    <property type="entry name" value="CheY-like_superfamily"/>
</dbReference>
<accession>A0A1W1W216</accession>
<dbReference type="STRING" id="698762.SAMN00808754_3024"/>
<dbReference type="GO" id="GO:0005829">
    <property type="term" value="C:cytosol"/>
    <property type="evidence" value="ECO:0007669"/>
    <property type="project" value="TreeGrafter"/>
</dbReference>
<evidence type="ECO:0000313" key="12">
    <source>
        <dbReference type="EMBL" id="SMB99665.1"/>
    </source>
</evidence>
<dbReference type="InterPro" id="IPR001867">
    <property type="entry name" value="OmpR/PhoB-type_DNA-bd"/>
</dbReference>
<keyword evidence="2 8" id="KW-0597">Phosphoprotein</keyword>
<gene>
    <name evidence="12" type="ORF">SAMN00808754_3024</name>
</gene>
<reference evidence="12 13" key="1">
    <citation type="submission" date="2017-04" db="EMBL/GenBank/DDBJ databases">
        <authorList>
            <person name="Afonso C.L."/>
            <person name="Miller P.J."/>
            <person name="Scott M.A."/>
            <person name="Spackman E."/>
            <person name="Goraichik I."/>
            <person name="Dimitrov K.M."/>
            <person name="Suarez D.L."/>
            <person name="Swayne D.E."/>
        </authorList>
    </citation>
    <scope>NUCLEOTIDE SEQUENCE [LARGE SCALE GENOMIC DNA]</scope>
    <source>
        <strain evidence="12 13">ToBE</strain>
    </source>
</reference>
<feature type="domain" description="Response regulatory" evidence="10">
    <location>
        <begin position="5"/>
        <end position="118"/>
    </location>
</feature>
<evidence type="ECO:0000256" key="4">
    <source>
        <dbReference type="ARBA" id="ARBA00023015"/>
    </source>
</evidence>
<dbReference type="GO" id="GO:0000156">
    <property type="term" value="F:phosphorelay response regulator activity"/>
    <property type="evidence" value="ECO:0007669"/>
    <property type="project" value="TreeGrafter"/>
</dbReference>
<dbReference type="PROSITE" id="PS51755">
    <property type="entry name" value="OMPR_PHOB"/>
    <property type="match status" value="1"/>
</dbReference>
<dbReference type="PROSITE" id="PS50110">
    <property type="entry name" value="RESPONSE_REGULATORY"/>
    <property type="match status" value="1"/>
</dbReference>
<evidence type="ECO:0000259" key="11">
    <source>
        <dbReference type="PROSITE" id="PS51755"/>
    </source>
</evidence>
<dbReference type="CDD" id="cd00383">
    <property type="entry name" value="trans_reg_C"/>
    <property type="match status" value="1"/>
</dbReference>
<comment type="function">
    <text evidence="7">May play the central regulatory role in sporulation. It may be an element of the effector pathway responsible for the activation of sporulation genes in response to nutritional stress. Spo0A may act in concert with spo0H (a sigma factor) to control the expression of some genes that are critical to the sporulation process.</text>
</comment>
<keyword evidence="3" id="KW-0902">Two-component regulatory system</keyword>
<dbReference type="AlphaFoldDB" id="A0A1W1W216"/>
<evidence type="ECO:0000313" key="13">
    <source>
        <dbReference type="Proteomes" id="UP000192569"/>
    </source>
</evidence>
<protein>
    <recommendedName>
        <fullName evidence="1">Stage 0 sporulation protein A homolog</fullName>
    </recommendedName>
</protein>
<dbReference type="Pfam" id="PF00486">
    <property type="entry name" value="Trans_reg_C"/>
    <property type="match status" value="1"/>
</dbReference>
<dbReference type="InterPro" id="IPR036388">
    <property type="entry name" value="WH-like_DNA-bd_sf"/>
</dbReference>
<feature type="domain" description="OmpR/PhoB-type" evidence="11">
    <location>
        <begin position="129"/>
        <end position="228"/>
    </location>
</feature>
<keyword evidence="13" id="KW-1185">Reference proteome</keyword>
<dbReference type="SUPFAM" id="SSF46894">
    <property type="entry name" value="C-terminal effector domain of the bipartite response regulators"/>
    <property type="match status" value="1"/>
</dbReference>
<evidence type="ECO:0000256" key="6">
    <source>
        <dbReference type="ARBA" id="ARBA00023163"/>
    </source>
</evidence>
<dbReference type="SMART" id="SM00448">
    <property type="entry name" value="REC"/>
    <property type="match status" value="1"/>
</dbReference>
<dbReference type="FunFam" id="1.10.10.10:FF:000018">
    <property type="entry name" value="DNA-binding response regulator ResD"/>
    <property type="match status" value="1"/>
</dbReference>
<evidence type="ECO:0000256" key="9">
    <source>
        <dbReference type="PROSITE-ProRule" id="PRU01091"/>
    </source>
</evidence>